<feature type="transmembrane region" description="Helical" evidence="1">
    <location>
        <begin position="302"/>
        <end position="321"/>
    </location>
</feature>
<evidence type="ECO:0000313" key="3">
    <source>
        <dbReference type="EMBL" id="RNE59089.1"/>
    </source>
</evidence>
<keyword evidence="3" id="KW-0012">Acyltransferase</keyword>
<sequence>MTEESSARGANGRAKARDPYLDNAKVLLIVLVVVGHLLERIAYSGVADGLYTWIYSFHMPAFVFVSGYLSRRFEPTMSRSRSLITSLLVPYLVFQVVLSLEDWLLRGNHLVLDPFVPRFALWYLLALFAWRLLIPVLRSIPHPLLWSVVASVVSVVYGGLDQELSLARILSFLPYFTLGVLTTPERIEAFKDATARLRVRVPAVLLLVASLVVAYLLRDDIPRRWLYMYGQTDEVTFTNLENMVIRLAVLAMATVAMACFLAVVPRRRTFFTPLGNATLYVYLLQAAVIYPLQPLIGEWGGWTAPMVAVLVAGGVALALLLGSRPVQKLTAWVVDPVNTAARRRSGAAAGAAG</sequence>
<feature type="transmembrane region" description="Helical" evidence="1">
    <location>
        <begin position="20"/>
        <end position="38"/>
    </location>
</feature>
<keyword evidence="1" id="KW-1133">Transmembrane helix</keyword>
<keyword evidence="3" id="KW-0808">Transferase</keyword>
<name>A0A3M8L2G2_9MICO</name>
<dbReference type="InterPro" id="IPR052734">
    <property type="entry name" value="Nod_factor_acetyltransferase"/>
</dbReference>
<evidence type="ECO:0000259" key="2">
    <source>
        <dbReference type="Pfam" id="PF01757"/>
    </source>
</evidence>
<feature type="transmembrane region" description="Helical" evidence="1">
    <location>
        <begin position="199"/>
        <end position="217"/>
    </location>
</feature>
<feature type="transmembrane region" description="Helical" evidence="1">
    <location>
        <begin position="243"/>
        <end position="265"/>
    </location>
</feature>
<proteinExistence type="predicted"/>
<dbReference type="PANTHER" id="PTHR37312:SF1">
    <property type="entry name" value="MEMBRANE-BOUND ACYLTRANSFERASE YKRP-RELATED"/>
    <property type="match status" value="1"/>
</dbReference>
<dbReference type="InterPro" id="IPR002656">
    <property type="entry name" value="Acyl_transf_3_dom"/>
</dbReference>
<keyword evidence="1" id="KW-0472">Membrane</keyword>
<dbReference type="AlphaFoldDB" id="A0A3M8L2G2"/>
<dbReference type="Pfam" id="PF01757">
    <property type="entry name" value="Acyl_transf_3"/>
    <property type="match status" value="1"/>
</dbReference>
<feature type="transmembrane region" description="Helical" evidence="1">
    <location>
        <begin position="82"/>
        <end position="100"/>
    </location>
</feature>
<comment type="caution">
    <text evidence="3">The sequence shown here is derived from an EMBL/GenBank/DDBJ whole genome shotgun (WGS) entry which is preliminary data.</text>
</comment>
<protein>
    <submittedName>
        <fullName evidence="3">Acyltransferase</fullName>
    </submittedName>
</protein>
<dbReference type="EMBL" id="RDSR01000020">
    <property type="protein sequence ID" value="RNE59089.1"/>
    <property type="molecule type" value="Genomic_DNA"/>
</dbReference>
<evidence type="ECO:0000313" key="4">
    <source>
        <dbReference type="Proteomes" id="UP000279859"/>
    </source>
</evidence>
<gene>
    <name evidence="3" type="ORF">EEJ31_11265</name>
</gene>
<dbReference type="Proteomes" id="UP000279859">
    <property type="component" value="Unassembled WGS sequence"/>
</dbReference>
<feature type="transmembrane region" description="Helical" evidence="1">
    <location>
        <begin position="144"/>
        <end position="160"/>
    </location>
</feature>
<organism evidence="3 4">
    <name type="scientific">Cryobacterium tepidiphilum</name>
    <dbReference type="NCBI Taxonomy" id="2486026"/>
    <lineage>
        <taxon>Bacteria</taxon>
        <taxon>Bacillati</taxon>
        <taxon>Actinomycetota</taxon>
        <taxon>Actinomycetes</taxon>
        <taxon>Micrococcales</taxon>
        <taxon>Microbacteriaceae</taxon>
        <taxon>Cryobacterium</taxon>
    </lineage>
</organism>
<dbReference type="OrthoDB" id="6623990at2"/>
<feature type="transmembrane region" description="Helical" evidence="1">
    <location>
        <begin position="166"/>
        <end position="187"/>
    </location>
</feature>
<dbReference type="PANTHER" id="PTHR37312">
    <property type="entry name" value="MEMBRANE-BOUND ACYLTRANSFERASE YKRP-RELATED"/>
    <property type="match status" value="1"/>
</dbReference>
<accession>A0A3M8L2G2</accession>
<reference evidence="3 4" key="1">
    <citation type="submission" date="2018-11" db="EMBL/GenBank/DDBJ databases">
        <title>Cryobacterium sp. nov., isolated from rhizosphere soil of lettuce.</title>
        <authorList>
            <person name="Wang Y."/>
        </authorList>
    </citation>
    <scope>NUCLEOTIDE SEQUENCE [LARGE SCALE GENOMIC DNA]</scope>
    <source>
        <strain evidence="3 4">NEAU-85</strain>
    </source>
</reference>
<feature type="domain" description="Acyltransferase 3" evidence="2">
    <location>
        <begin position="19"/>
        <end position="321"/>
    </location>
</feature>
<dbReference type="GO" id="GO:0016747">
    <property type="term" value="F:acyltransferase activity, transferring groups other than amino-acyl groups"/>
    <property type="evidence" value="ECO:0007669"/>
    <property type="project" value="InterPro"/>
</dbReference>
<evidence type="ECO:0000256" key="1">
    <source>
        <dbReference type="SAM" id="Phobius"/>
    </source>
</evidence>
<feature type="transmembrane region" description="Helical" evidence="1">
    <location>
        <begin position="277"/>
        <end position="296"/>
    </location>
</feature>
<keyword evidence="1" id="KW-0812">Transmembrane</keyword>
<keyword evidence="4" id="KW-1185">Reference proteome</keyword>
<feature type="transmembrane region" description="Helical" evidence="1">
    <location>
        <begin position="50"/>
        <end position="70"/>
    </location>
</feature>
<dbReference type="RefSeq" id="WP_123046389.1">
    <property type="nucleotide sequence ID" value="NZ_RDSR01000020.1"/>
</dbReference>
<feature type="transmembrane region" description="Helical" evidence="1">
    <location>
        <begin position="120"/>
        <end position="137"/>
    </location>
</feature>